<name>A0AAJ1N1Q3_XENBV</name>
<evidence type="ECO:0000313" key="1">
    <source>
        <dbReference type="EMBL" id="MDE1477371.1"/>
    </source>
</evidence>
<dbReference type="RefSeq" id="WP_274711702.1">
    <property type="nucleotide sequence ID" value="NZ_JAILSM010000142.1"/>
</dbReference>
<gene>
    <name evidence="1" type="ORF">KKJ01_03715</name>
</gene>
<reference evidence="1" key="1">
    <citation type="submission" date="2021-08" db="EMBL/GenBank/DDBJ databases">
        <authorList>
            <person name="Papudeshi B."/>
            <person name="Bashey-Visser F."/>
        </authorList>
    </citation>
    <scope>NUCLEOTIDE SEQUENCE</scope>
    <source>
        <strain evidence="1">MC_266_E_2016</strain>
    </source>
</reference>
<sequence>MAQANEPIMTPDIWPQTISIQCLHNRVLLAFGFEGRGLHLGLLVRPYGVKLMPPSMKADFY</sequence>
<dbReference type="AlphaFoldDB" id="A0AAJ1N1Q3"/>
<dbReference type="Proteomes" id="UP001222434">
    <property type="component" value="Unassembled WGS sequence"/>
</dbReference>
<organism evidence="1 2">
    <name type="scientific">Xenorhabdus bovienii</name>
    <name type="common">Xenorhabdus nematophila subsp. bovienii</name>
    <dbReference type="NCBI Taxonomy" id="40576"/>
    <lineage>
        <taxon>Bacteria</taxon>
        <taxon>Pseudomonadati</taxon>
        <taxon>Pseudomonadota</taxon>
        <taxon>Gammaproteobacteria</taxon>
        <taxon>Enterobacterales</taxon>
        <taxon>Morganellaceae</taxon>
        <taxon>Xenorhabdus</taxon>
    </lineage>
</organism>
<evidence type="ECO:0000313" key="2">
    <source>
        <dbReference type="Proteomes" id="UP001222434"/>
    </source>
</evidence>
<reference evidence="1" key="2">
    <citation type="journal article" date="2022" name="J. Evol. Biol.">
        <title>Pre- and post-association barriers to host switching in sympatric mutualists.</title>
        <authorList>
            <person name="Dinges Z.M."/>
            <person name="Phillips R.K."/>
            <person name="Lively C.M."/>
            <person name="Bashey F."/>
        </authorList>
    </citation>
    <scope>NUCLEOTIDE SEQUENCE</scope>
    <source>
        <strain evidence="1">MC_266_E_2016</strain>
    </source>
</reference>
<proteinExistence type="predicted"/>
<dbReference type="EMBL" id="JAILSO010000008">
    <property type="protein sequence ID" value="MDE1477371.1"/>
    <property type="molecule type" value="Genomic_DNA"/>
</dbReference>
<comment type="caution">
    <text evidence="1">The sequence shown here is derived from an EMBL/GenBank/DDBJ whole genome shotgun (WGS) entry which is preliminary data.</text>
</comment>
<accession>A0AAJ1N1Q3</accession>
<protein>
    <submittedName>
        <fullName evidence="1">Uncharacterized protein</fullName>
    </submittedName>
</protein>